<proteinExistence type="predicted"/>
<gene>
    <name evidence="2" type="primary">z853R</name>
    <name evidence="2" type="ORF">ATCV1_z853R</name>
</gene>
<organism evidence="2 3">
    <name type="scientific">Chlorovirus heliozoae</name>
    <dbReference type="NCBI Taxonomy" id="322019"/>
    <lineage>
        <taxon>Viruses</taxon>
        <taxon>Varidnaviria</taxon>
        <taxon>Bamfordvirae</taxon>
        <taxon>Nucleocytoviricota</taxon>
        <taxon>Megaviricetes</taxon>
        <taxon>Algavirales</taxon>
        <taxon>Phycodnaviridae</taxon>
        <taxon>Chlorovirus</taxon>
    </lineage>
</organism>
<accession>A7KAB3</accession>
<feature type="compositionally biased region" description="Basic and acidic residues" evidence="1">
    <location>
        <begin position="262"/>
        <end position="279"/>
    </location>
</feature>
<dbReference type="RefSeq" id="YP_001427334.1">
    <property type="nucleotide sequence ID" value="NC_008724.1"/>
</dbReference>
<protein>
    <submittedName>
        <fullName evidence="2">Uncharacterized protein z853R</fullName>
    </submittedName>
</protein>
<feature type="region of interest" description="Disordered" evidence="1">
    <location>
        <begin position="256"/>
        <end position="279"/>
    </location>
</feature>
<name>A7KAB3_9PHYC</name>
<dbReference type="KEGG" id="vg:5470988"/>
<evidence type="ECO:0000256" key="1">
    <source>
        <dbReference type="SAM" id="MobiDB-lite"/>
    </source>
</evidence>
<dbReference type="EMBL" id="EF101928">
    <property type="protein sequence ID" value="ABT16987.1"/>
    <property type="molecule type" value="Genomic_DNA"/>
</dbReference>
<sequence length="279" mass="32711">MVSSRALEYVSRFSTGYSMEEALEKIVDYREDCKKKYHYAETGRVKFNNYPEQKNFLHDMIERITALGEARDYIQSKLAVSDDEYSCHKNWAPQRTGKDINSVDDSDDEYVGDEYAEYAAEERNAHDAADELERLQREESRTKPYAALTKAAARKMTHLTRTEKSLKTKGYDEHEVKYIIRFQALAIDGSEYGNPEAAYDAAAAYEDEILEMREKHEDDYEFYNDRAEALEVVREYFYHLVCEVNSLDDYDLPKAKKNKSKYVPDDSPKAWWEDRQFDS</sequence>
<keyword evidence="3" id="KW-1185">Reference proteome</keyword>
<reference evidence="2 3" key="1">
    <citation type="submission" date="2006-09" db="EMBL/GenBank/DDBJ databases">
        <title>Sequence and annotation of the 288-kb ATCV-1 virus that infects an endosymbiotic Chlorella strain of the heliozoon Acanthocystis turfacea.</title>
        <authorList>
            <person name="Fitzgerald L.A."/>
            <person name="Graves M.V."/>
            <person name="Li X."/>
            <person name="Pfitzner A.J.P."/>
            <person name="Hartigan J."/>
            <person name="Van Etten J.L."/>
        </authorList>
    </citation>
    <scope>NUCLEOTIDE SEQUENCE [LARGE SCALE GENOMIC DNA]</scope>
    <source>
        <strain evidence="2 3">ATCV-1</strain>
    </source>
</reference>
<dbReference type="GeneID" id="5470988"/>
<evidence type="ECO:0000313" key="3">
    <source>
        <dbReference type="Proteomes" id="UP000202420"/>
    </source>
</evidence>
<dbReference type="Proteomes" id="UP000202420">
    <property type="component" value="Segment"/>
</dbReference>
<evidence type="ECO:0000313" key="2">
    <source>
        <dbReference type="EMBL" id="ABT16987.1"/>
    </source>
</evidence>
<dbReference type="OrthoDB" id="36619at10239"/>